<feature type="transmembrane region" description="Helical" evidence="5">
    <location>
        <begin position="56"/>
        <end position="74"/>
    </location>
</feature>
<feature type="transmembrane region" description="Helical" evidence="5">
    <location>
        <begin position="408"/>
        <end position="426"/>
    </location>
</feature>
<gene>
    <name evidence="7" type="ORF">A2828_02085</name>
</gene>
<feature type="transmembrane region" description="Helical" evidence="5">
    <location>
        <begin position="115"/>
        <end position="133"/>
    </location>
</feature>
<sequence length="445" mass="49397">MDIIITQPIYTTLIFVAIAAVGFIAAIKPERGFTAVIFLTPFYILRVRNLSIPTNGLELLIIAAVIGWAFYCLRNKKMFFTADIKILALSGFIIAGAVLSALASEPALRLPSLAIFRAFIFEPIIFALALQAAIKQKIFSSSSIIRAYVFSASFVALLSLAGALLNHFNNSLFEGFLTYDGRLKGFYLSPNHLAMYLAPAVPLVIAQAVSRLMSARDPSTRISRSGKGFLTLMTLAGLPLADIFLASIILSALFLTKSFGAIAATAIGLWFFATIYFKNRRKLWLEVSAVLVLPLLFLVAKEAQVLFVDPERSSLASRLMIWRSALTILRDHHIFGIGPGNFQEYYLAYQKYFSPYLEWAVPQPHNLLLALWLQTGILGVIGFVWLIFNRFKKLVNRLKSDLNQSDKIITAAVVSAVVIILMHGLVDTTIWKNDLATMFFVLLNL</sequence>
<dbReference type="Pfam" id="PF04932">
    <property type="entry name" value="Wzy_C"/>
    <property type="match status" value="1"/>
</dbReference>
<proteinExistence type="predicted"/>
<dbReference type="PANTHER" id="PTHR37422:SF13">
    <property type="entry name" value="LIPOPOLYSACCHARIDE BIOSYNTHESIS PROTEIN PA4999-RELATED"/>
    <property type="match status" value="1"/>
</dbReference>
<comment type="subcellular location">
    <subcellularLocation>
        <location evidence="1">Membrane</location>
        <topology evidence="1">Multi-pass membrane protein</topology>
    </subcellularLocation>
</comment>
<dbReference type="EMBL" id="MHSR01000013">
    <property type="protein sequence ID" value="OHA46671.1"/>
    <property type="molecule type" value="Genomic_DNA"/>
</dbReference>
<evidence type="ECO:0000256" key="4">
    <source>
        <dbReference type="ARBA" id="ARBA00023136"/>
    </source>
</evidence>
<feature type="transmembrane region" description="Helical" evidence="5">
    <location>
        <begin position="229"/>
        <end position="253"/>
    </location>
</feature>
<dbReference type="PANTHER" id="PTHR37422">
    <property type="entry name" value="TEICHURONIC ACID BIOSYNTHESIS PROTEIN TUAE"/>
    <property type="match status" value="1"/>
</dbReference>
<feature type="transmembrane region" description="Helical" evidence="5">
    <location>
        <begin position="185"/>
        <end position="209"/>
    </location>
</feature>
<dbReference type="Proteomes" id="UP000178869">
    <property type="component" value="Unassembled WGS sequence"/>
</dbReference>
<feature type="domain" description="O-antigen ligase-related" evidence="6">
    <location>
        <begin position="245"/>
        <end position="384"/>
    </location>
</feature>
<dbReference type="InterPro" id="IPR007016">
    <property type="entry name" value="O-antigen_ligase-rel_domated"/>
</dbReference>
<keyword evidence="4 5" id="KW-0472">Membrane</keyword>
<reference evidence="7 8" key="1">
    <citation type="journal article" date="2016" name="Nat. Commun.">
        <title>Thousands of microbial genomes shed light on interconnected biogeochemical processes in an aquifer system.</title>
        <authorList>
            <person name="Anantharaman K."/>
            <person name="Brown C.T."/>
            <person name="Hug L.A."/>
            <person name="Sharon I."/>
            <person name="Castelle C.J."/>
            <person name="Probst A.J."/>
            <person name="Thomas B.C."/>
            <person name="Singh A."/>
            <person name="Wilkins M.J."/>
            <person name="Karaoz U."/>
            <person name="Brodie E.L."/>
            <person name="Williams K.H."/>
            <person name="Hubbard S.S."/>
            <person name="Banfield J.F."/>
        </authorList>
    </citation>
    <scope>NUCLEOTIDE SEQUENCE [LARGE SCALE GENOMIC DNA]</scope>
</reference>
<keyword evidence="2 5" id="KW-0812">Transmembrane</keyword>
<feature type="transmembrane region" description="Helical" evidence="5">
    <location>
        <begin position="367"/>
        <end position="388"/>
    </location>
</feature>
<comment type="caution">
    <text evidence="7">The sequence shown here is derived from an EMBL/GenBank/DDBJ whole genome shotgun (WGS) entry which is preliminary data.</text>
</comment>
<feature type="transmembrane region" description="Helical" evidence="5">
    <location>
        <begin position="9"/>
        <end position="27"/>
    </location>
</feature>
<evidence type="ECO:0000256" key="5">
    <source>
        <dbReference type="SAM" id="Phobius"/>
    </source>
</evidence>
<evidence type="ECO:0000313" key="7">
    <source>
        <dbReference type="EMBL" id="OHA46671.1"/>
    </source>
</evidence>
<evidence type="ECO:0000313" key="8">
    <source>
        <dbReference type="Proteomes" id="UP000178869"/>
    </source>
</evidence>
<evidence type="ECO:0000256" key="3">
    <source>
        <dbReference type="ARBA" id="ARBA00022989"/>
    </source>
</evidence>
<keyword evidence="3 5" id="KW-1133">Transmembrane helix</keyword>
<feature type="transmembrane region" description="Helical" evidence="5">
    <location>
        <begin position="145"/>
        <end position="165"/>
    </location>
</feature>
<dbReference type="InterPro" id="IPR051533">
    <property type="entry name" value="WaaL-like"/>
</dbReference>
<feature type="transmembrane region" description="Helical" evidence="5">
    <location>
        <begin position="283"/>
        <end position="300"/>
    </location>
</feature>
<feature type="transmembrane region" description="Helical" evidence="5">
    <location>
        <begin position="86"/>
        <end position="103"/>
    </location>
</feature>
<name>A0A1G2PGC3_9BACT</name>
<protein>
    <recommendedName>
        <fullName evidence="6">O-antigen ligase-related domain-containing protein</fullName>
    </recommendedName>
</protein>
<feature type="transmembrane region" description="Helical" evidence="5">
    <location>
        <begin position="259"/>
        <end position="276"/>
    </location>
</feature>
<evidence type="ECO:0000259" key="6">
    <source>
        <dbReference type="Pfam" id="PF04932"/>
    </source>
</evidence>
<evidence type="ECO:0000256" key="1">
    <source>
        <dbReference type="ARBA" id="ARBA00004141"/>
    </source>
</evidence>
<accession>A0A1G2PGC3</accession>
<evidence type="ECO:0000256" key="2">
    <source>
        <dbReference type="ARBA" id="ARBA00022692"/>
    </source>
</evidence>
<dbReference type="AlphaFoldDB" id="A0A1G2PGC3"/>
<dbReference type="GO" id="GO:0016020">
    <property type="term" value="C:membrane"/>
    <property type="evidence" value="ECO:0007669"/>
    <property type="project" value="UniProtKB-SubCell"/>
</dbReference>
<organism evidence="7 8">
    <name type="scientific">Candidatus Terrybacteria bacterium RIFCSPHIGHO2_01_FULL_43_35</name>
    <dbReference type="NCBI Taxonomy" id="1802361"/>
    <lineage>
        <taxon>Bacteria</taxon>
        <taxon>Candidatus Terryibacteriota</taxon>
    </lineage>
</organism>